<feature type="transmembrane region" description="Helical" evidence="1">
    <location>
        <begin position="6"/>
        <end position="21"/>
    </location>
</feature>
<gene>
    <name evidence="2" type="ORF">J3R73_001421</name>
</gene>
<dbReference type="RefSeq" id="WP_307424268.1">
    <property type="nucleotide sequence ID" value="NZ_JAUSVK010000001.1"/>
</dbReference>
<keyword evidence="1" id="KW-0472">Membrane</keyword>
<reference evidence="2 3" key="1">
    <citation type="submission" date="2023-07" db="EMBL/GenBank/DDBJ databases">
        <title>Genomic Encyclopedia of Type Strains, Phase IV (KMG-IV): sequencing the most valuable type-strain genomes for metagenomic binning, comparative biology and taxonomic classification.</title>
        <authorList>
            <person name="Goeker M."/>
        </authorList>
    </citation>
    <scope>NUCLEOTIDE SEQUENCE [LARGE SCALE GENOMIC DNA]</scope>
    <source>
        <strain evidence="2 3">DSM 5896</strain>
    </source>
</reference>
<name>A0ABU0FAH5_9HYPH</name>
<evidence type="ECO:0000313" key="3">
    <source>
        <dbReference type="Proteomes" id="UP001237448"/>
    </source>
</evidence>
<comment type="caution">
    <text evidence="2">The sequence shown here is derived from an EMBL/GenBank/DDBJ whole genome shotgun (WGS) entry which is preliminary data.</text>
</comment>
<protein>
    <submittedName>
        <fullName evidence="2">Uncharacterized protein</fullName>
    </submittedName>
</protein>
<dbReference type="Proteomes" id="UP001237448">
    <property type="component" value="Unassembled WGS sequence"/>
</dbReference>
<keyword evidence="1" id="KW-0812">Transmembrane</keyword>
<keyword evidence="3" id="KW-1185">Reference proteome</keyword>
<evidence type="ECO:0000313" key="2">
    <source>
        <dbReference type="EMBL" id="MDQ0391629.1"/>
    </source>
</evidence>
<proteinExistence type="predicted"/>
<dbReference type="EMBL" id="JAUSVK010000001">
    <property type="protein sequence ID" value="MDQ0391629.1"/>
    <property type="molecule type" value="Genomic_DNA"/>
</dbReference>
<sequence length="57" mass="6746">MHPVVLALAGFVGTVILLRLIKREWDRINRELYKPQPVRQEAVNLRRDPRSGVWRPE</sequence>
<accession>A0ABU0FAH5</accession>
<organism evidence="2 3">
    <name type="scientific">Labrys monachus</name>
    <dbReference type="NCBI Taxonomy" id="217067"/>
    <lineage>
        <taxon>Bacteria</taxon>
        <taxon>Pseudomonadati</taxon>
        <taxon>Pseudomonadota</taxon>
        <taxon>Alphaproteobacteria</taxon>
        <taxon>Hyphomicrobiales</taxon>
        <taxon>Xanthobacteraceae</taxon>
        <taxon>Labrys</taxon>
    </lineage>
</organism>
<keyword evidence="1" id="KW-1133">Transmembrane helix</keyword>
<evidence type="ECO:0000256" key="1">
    <source>
        <dbReference type="SAM" id="Phobius"/>
    </source>
</evidence>